<dbReference type="PANTHER" id="PTHR46118">
    <property type="entry name" value="PROTEIN ABHD11"/>
    <property type="match status" value="1"/>
</dbReference>
<dbReference type="EMBL" id="JABBGJ010000004">
    <property type="protein sequence ID" value="NML97173.1"/>
    <property type="molecule type" value="Genomic_DNA"/>
</dbReference>
<keyword evidence="1 3" id="KW-0378">Hydrolase</keyword>
<dbReference type="Pfam" id="PF00561">
    <property type="entry name" value="Abhydrolase_1"/>
    <property type="match status" value="1"/>
</dbReference>
<dbReference type="SUPFAM" id="SSF53474">
    <property type="entry name" value="alpha/beta-Hydrolases"/>
    <property type="match status" value="1"/>
</dbReference>
<dbReference type="InterPro" id="IPR029058">
    <property type="entry name" value="AB_hydrolase_fold"/>
</dbReference>
<evidence type="ECO:0000259" key="2">
    <source>
        <dbReference type="Pfam" id="PF00561"/>
    </source>
</evidence>
<proteinExistence type="predicted"/>
<gene>
    <name evidence="3" type="ORF">HHL24_04270</name>
</gene>
<dbReference type="Gene3D" id="3.40.50.1820">
    <property type="entry name" value="alpha/beta hydrolase"/>
    <property type="match status" value="1"/>
</dbReference>
<feature type="domain" description="AB hydrolase-1" evidence="2">
    <location>
        <begin position="14"/>
        <end position="236"/>
    </location>
</feature>
<sequence>MTLDLAYESIGDGPPLLILHGLFGSASNWRGIAQVLAGTHRVISMDLRNHGESPWADSMSYPEMADDVLRLIEQEGLERPAIMGHSMGGKTAMALALLHPERVGPLIVVDIAPVSYADHLLLFTDAMRGAGMLGAFGHADAWERLTRLVPILMQHPALGNALVDWRTNLPGIATAIQCLSAFPAELREMRCSQPVHVIAGGCSGYVARLDGAEFRPMFEQVEVEVIGAAGHWVHAELPQRFLDSVAAALRDMPLAIPVPVPAATPV</sequence>
<dbReference type="PRINTS" id="PR00111">
    <property type="entry name" value="ABHYDROLASE"/>
</dbReference>
<dbReference type="InterPro" id="IPR000073">
    <property type="entry name" value="AB_hydrolase_1"/>
</dbReference>
<dbReference type="RefSeq" id="WP_169484173.1">
    <property type="nucleotide sequence ID" value="NZ_JABBGJ010000004.1"/>
</dbReference>
<evidence type="ECO:0000313" key="3">
    <source>
        <dbReference type="EMBL" id="NML97173.1"/>
    </source>
</evidence>
<dbReference type="Proteomes" id="UP000544134">
    <property type="component" value="Unassembled WGS sequence"/>
</dbReference>
<organism evidence="3 4">
    <name type="scientific">Paraburkholderia polaris</name>
    <dbReference type="NCBI Taxonomy" id="2728848"/>
    <lineage>
        <taxon>Bacteria</taxon>
        <taxon>Pseudomonadati</taxon>
        <taxon>Pseudomonadota</taxon>
        <taxon>Betaproteobacteria</taxon>
        <taxon>Burkholderiales</taxon>
        <taxon>Burkholderiaceae</taxon>
        <taxon>Paraburkholderia</taxon>
    </lineage>
</organism>
<reference evidence="3 4" key="1">
    <citation type="submission" date="2020-04" db="EMBL/GenBank/DDBJ databases">
        <title>Paraburkholderia sp. RP-4-7 isolated from soil.</title>
        <authorList>
            <person name="Dahal R.H."/>
        </authorList>
    </citation>
    <scope>NUCLEOTIDE SEQUENCE [LARGE SCALE GENOMIC DNA]</scope>
    <source>
        <strain evidence="3 4">RP-4-7</strain>
    </source>
</reference>
<accession>A0A848IC98</accession>
<name>A0A848IC98_9BURK</name>
<keyword evidence="4" id="KW-1185">Reference proteome</keyword>
<evidence type="ECO:0000256" key="1">
    <source>
        <dbReference type="ARBA" id="ARBA00022801"/>
    </source>
</evidence>
<protein>
    <submittedName>
        <fullName evidence="3">Alpha/beta fold hydrolase</fullName>
    </submittedName>
</protein>
<dbReference type="GO" id="GO:0052689">
    <property type="term" value="F:carboxylic ester hydrolase activity"/>
    <property type="evidence" value="ECO:0007669"/>
    <property type="project" value="TreeGrafter"/>
</dbReference>
<comment type="caution">
    <text evidence="3">The sequence shown here is derived from an EMBL/GenBank/DDBJ whole genome shotgun (WGS) entry which is preliminary data.</text>
</comment>
<evidence type="ECO:0000313" key="4">
    <source>
        <dbReference type="Proteomes" id="UP000544134"/>
    </source>
</evidence>
<dbReference type="PANTHER" id="PTHR46118:SF4">
    <property type="entry name" value="PROTEIN ABHD11"/>
    <property type="match status" value="1"/>
</dbReference>
<dbReference type="AlphaFoldDB" id="A0A848IC98"/>